<feature type="region of interest" description="Disordered" evidence="1">
    <location>
        <begin position="1"/>
        <end position="56"/>
    </location>
</feature>
<dbReference type="Proteomes" id="UP001165060">
    <property type="component" value="Unassembled WGS sequence"/>
</dbReference>
<keyword evidence="3" id="KW-1185">Reference proteome</keyword>
<dbReference type="EMBL" id="BRYB01006464">
    <property type="protein sequence ID" value="GMI58254.1"/>
    <property type="molecule type" value="Genomic_DNA"/>
</dbReference>
<gene>
    <name evidence="2" type="ORF">TeGR_g1343</name>
</gene>
<accession>A0ABQ6NE27</accession>
<comment type="caution">
    <text evidence="2">The sequence shown here is derived from an EMBL/GenBank/DDBJ whole genome shotgun (WGS) entry which is preliminary data.</text>
</comment>
<evidence type="ECO:0000313" key="2">
    <source>
        <dbReference type="EMBL" id="GMI58254.1"/>
    </source>
</evidence>
<feature type="compositionally biased region" description="Polar residues" evidence="1">
    <location>
        <begin position="1"/>
        <end position="13"/>
    </location>
</feature>
<evidence type="ECO:0000256" key="1">
    <source>
        <dbReference type="SAM" id="MobiDB-lite"/>
    </source>
</evidence>
<reference evidence="2 3" key="1">
    <citation type="journal article" date="2023" name="Commun. Biol.">
        <title>Genome analysis of Parmales, the sister group of diatoms, reveals the evolutionary specialization of diatoms from phago-mixotrophs to photoautotrophs.</title>
        <authorList>
            <person name="Ban H."/>
            <person name="Sato S."/>
            <person name="Yoshikawa S."/>
            <person name="Yamada K."/>
            <person name="Nakamura Y."/>
            <person name="Ichinomiya M."/>
            <person name="Sato N."/>
            <person name="Blanc-Mathieu R."/>
            <person name="Endo H."/>
            <person name="Kuwata A."/>
            <person name="Ogata H."/>
        </authorList>
    </citation>
    <scope>NUCLEOTIDE SEQUENCE [LARGE SCALE GENOMIC DNA]</scope>
</reference>
<evidence type="ECO:0000313" key="3">
    <source>
        <dbReference type="Proteomes" id="UP001165060"/>
    </source>
</evidence>
<protein>
    <submittedName>
        <fullName evidence="2">Uncharacterized protein</fullName>
    </submittedName>
</protein>
<sequence>MPSVLVSSAQPTLPSLPALGKGKPPSGLVVRLPTRVQSKRWSGPHSPTRASAKTSLLGGTSMRGAFIDDEVVTARVANADTDDEELMRELKQVRANYYQPRRPERRLRERALSNELVVGGRTIINAARL</sequence>
<proteinExistence type="predicted"/>
<organism evidence="2 3">
    <name type="scientific">Tetraparma gracilis</name>
    <dbReference type="NCBI Taxonomy" id="2962635"/>
    <lineage>
        <taxon>Eukaryota</taxon>
        <taxon>Sar</taxon>
        <taxon>Stramenopiles</taxon>
        <taxon>Ochrophyta</taxon>
        <taxon>Bolidophyceae</taxon>
        <taxon>Parmales</taxon>
        <taxon>Triparmaceae</taxon>
        <taxon>Tetraparma</taxon>
    </lineage>
</organism>
<name>A0ABQ6NE27_9STRA</name>